<keyword evidence="2" id="KW-1185">Reference proteome</keyword>
<protein>
    <submittedName>
        <fullName evidence="1">Uncharacterized protein</fullName>
    </submittedName>
</protein>
<evidence type="ECO:0000313" key="1">
    <source>
        <dbReference type="EMBL" id="PXA64025.1"/>
    </source>
</evidence>
<organism evidence="1 2">
    <name type="scientific">Arthrobacter psychrochitiniphilus</name>
    <dbReference type="NCBI Taxonomy" id="291045"/>
    <lineage>
        <taxon>Bacteria</taxon>
        <taxon>Bacillati</taxon>
        <taxon>Actinomycetota</taxon>
        <taxon>Actinomycetes</taxon>
        <taxon>Micrococcales</taxon>
        <taxon>Micrococcaceae</taxon>
        <taxon>Arthrobacter</taxon>
    </lineage>
</organism>
<dbReference type="EMBL" id="QHLZ01000017">
    <property type="protein sequence ID" value="PXA64025.1"/>
    <property type="molecule type" value="Genomic_DNA"/>
</dbReference>
<evidence type="ECO:0000313" key="2">
    <source>
        <dbReference type="Proteomes" id="UP000246303"/>
    </source>
</evidence>
<proteinExistence type="predicted"/>
<name>A0A2V3DM72_9MICC</name>
<comment type="caution">
    <text evidence="1">The sequence shown here is derived from an EMBL/GenBank/DDBJ whole genome shotgun (WGS) entry which is preliminary data.</text>
</comment>
<dbReference type="Proteomes" id="UP000246303">
    <property type="component" value="Unassembled WGS sequence"/>
</dbReference>
<gene>
    <name evidence="1" type="ORF">CVS29_17385</name>
</gene>
<reference evidence="1 2" key="1">
    <citation type="submission" date="2018-05" db="EMBL/GenBank/DDBJ databases">
        <title>Genetic diversity of glacier-inhabiting Cryobacterium bacteria in China and description of Cryobacterium mengkeensis sp. nov. and Arthrobacter glacialis sp. nov.</title>
        <authorList>
            <person name="Liu Q."/>
            <person name="Xin Y.-H."/>
        </authorList>
    </citation>
    <scope>NUCLEOTIDE SEQUENCE [LARGE SCALE GENOMIC DNA]</scope>
    <source>
        <strain evidence="1 2">GP3</strain>
    </source>
</reference>
<sequence>MYGAFPEFSDPQFTFDEASWKPVEKVFKPVTGSSLMGDLKKSFLKSEGVILTVGALVVSDKVAGTLKSDSGEVCKMKDVPWGYDVTDFTLDVPDSRINLSAQDGFRADYKIATTIRCEEGPSFILRQARQVNFMDVGDAYEMVAYSRLDAPTIEASSAPQ</sequence>
<dbReference type="AlphaFoldDB" id="A0A2V3DM72"/>
<accession>A0A2V3DM72</accession>